<evidence type="ECO:0000259" key="4">
    <source>
        <dbReference type="PROSITE" id="PS50048"/>
    </source>
</evidence>
<dbReference type="GO" id="GO:0003677">
    <property type="term" value="F:DNA binding"/>
    <property type="evidence" value="ECO:0007669"/>
    <property type="project" value="InterPro"/>
</dbReference>
<evidence type="ECO:0000313" key="6">
    <source>
        <dbReference type="Proteomes" id="UP000736672"/>
    </source>
</evidence>
<dbReference type="Pfam" id="PF00172">
    <property type="entry name" value="Zn_clus"/>
    <property type="match status" value="1"/>
</dbReference>
<comment type="caution">
    <text evidence="5">The sequence shown here is derived from an EMBL/GenBank/DDBJ whole genome shotgun (WGS) entry which is preliminary data.</text>
</comment>
<accession>A0A9P9KYV7</accession>
<keyword evidence="1" id="KW-0479">Metal-binding</keyword>
<dbReference type="AlphaFoldDB" id="A0A9P9KYV7"/>
<feature type="domain" description="Zn(2)-C6 fungal-type" evidence="4">
    <location>
        <begin position="11"/>
        <end position="40"/>
    </location>
</feature>
<evidence type="ECO:0000256" key="2">
    <source>
        <dbReference type="ARBA" id="ARBA00023242"/>
    </source>
</evidence>
<dbReference type="SUPFAM" id="SSF57701">
    <property type="entry name" value="Zn2/Cys6 DNA-binding domain"/>
    <property type="match status" value="1"/>
</dbReference>
<dbReference type="GO" id="GO:0006351">
    <property type="term" value="P:DNA-templated transcription"/>
    <property type="evidence" value="ECO:0007669"/>
    <property type="project" value="InterPro"/>
</dbReference>
<dbReference type="InterPro" id="IPR036864">
    <property type="entry name" value="Zn2-C6_fun-type_DNA-bd_sf"/>
</dbReference>
<dbReference type="CDD" id="cd12148">
    <property type="entry name" value="fungal_TF_MHR"/>
    <property type="match status" value="1"/>
</dbReference>
<dbReference type="Proteomes" id="UP000736672">
    <property type="component" value="Unassembled WGS sequence"/>
</dbReference>
<dbReference type="Gene3D" id="4.10.240.10">
    <property type="entry name" value="Zn(2)-C6 fungal-type DNA-binding domain"/>
    <property type="match status" value="1"/>
</dbReference>
<dbReference type="PROSITE" id="PS50048">
    <property type="entry name" value="ZN2_CY6_FUNGAL_2"/>
    <property type="match status" value="1"/>
</dbReference>
<dbReference type="InterPro" id="IPR050987">
    <property type="entry name" value="AtrR-like"/>
</dbReference>
<dbReference type="PROSITE" id="PS00463">
    <property type="entry name" value="ZN2_CY6_FUNGAL_1"/>
    <property type="match status" value="1"/>
</dbReference>
<gene>
    <name evidence="5" type="ORF">B0J15DRAFT_440027</name>
</gene>
<organism evidence="5 6">
    <name type="scientific">Fusarium solani</name>
    <name type="common">Filamentous fungus</name>
    <dbReference type="NCBI Taxonomy" id="169388"/>
    <lineage>
        <taxon>Eukaryota</taxon>
        <taxon>Fungi</taxon>
        <taxon>Dikarya</taxon>
        <taxon>Ascomycota</taxon>
        <taxon>Pezizomycotina</taxon>
        <taxon>Sordariomycetes</taxon>
        <taxon>Hypocreomycetidae</taxon>
        <taxon>Hypocreales</taxon>
        <taxon>Nectriaceae</taxon>
        <taxon>Fusarium</taxon>
        <taxon>Fusarium solani species complex</taxon>
    </lineage>
</organism>
<reference evidence="5" key="1">
    <citation type="journal article" date="2021" name="Nat. Commun.">
        <title>Genetic determinants of endophytism in the Arabidopsis root mycobiome.</title>
        <authorList>
            <person name="Mesny F."/>
            <person name="Miyauchi S."/>
            <person name="Thiergart T."/>
            <person name="Pickel B."/>
            <person name="Atanasova L."/>
            <person name="Karlsson M."/>
            <person name="Huettel B."/>
            <person name="Barry K.W."/>
            <person name="Haridas S."/>
            <person name="Chen C."/>
            <person name="Bauer D."/>
            <person name="Andreopoulos W."/>
            <person name="Pangilinan J."/>
            <person name="LaButti K."/>
            <person name="Riley R."/>
            <person name="Lipzen A."/>
            <person name="Clum A."/>
            <person name="Drula E."/>
            <person name="Henrissat B."/>
            <person name="Kohler A."/>
            <person name="Grigoriev I.V."/>
            <person name="Martin F.M."/>
            <person name="Hacquard S."/>
        </authorList>
    </citation>
    <scope>NUCLEOTIDE SEQUENCE</scope>
    <source>
        <strain evidence="5">FSSC 5 MPI-SDFR-AT-0091</strain>
    </source>
</reference>
<evidence type="ECO:0000313" key="5">
    <source>
        <dbReference type="EMBL" id="KAH7271112.1"/>
    </source>
</evidence>
<dbReference type="InterPro" id="IPR007219">
    <property type="entry name" value="XnlR_reg_dom"/>
</dbReference>
<dbReference type="InterPro" id="IPR001138">
    <property type="entry name" value="Zn2Cys6_DnaBD"/>
</dbReference>
<dbReference type="SMART" id="SM00906">
    <property type="entry name" value="Fungal_trans"/>
    <property type="match status" value="1"/>
</dbReference>
<dbReference type="PANTHER" id="PTHR46910:SF1">
    <property type="entry name" value="MISCELLANEOUS ZN(II)2CYS6 TRANSCRIPTION FACTOR (EUROFUNG)-RELATED"/>
    <property type="match status" value="1"/>
</dbReference>
<keyword evidence="2" id="KW-0539">Nucleus</keyword>
<dbReference type="GO" id="GO:0000981">
    <property type="term" value="F:DNA-binding transcription factor activity, RNA polymerase II-specific"/>
    <property type="evidence" value="ECO:0007669"/>
    <property type="project" value="InterPro"/>
</dbReference>
<name>A0A9P9KYV7_FUSSL</name>
<protein>
    <recommendedName>
        <fullName evidence="4">Zn(2)-C6 fungal-type domain-containing protein</fullName>
    </recommendedName>
</protein>
<dbReference type="CDD" id="cd00067">
    <property type="entry name" value="GAL4"/>
    <property type="match status" value="1"/>
</dbReference>
<evidence type="ECO:0000256" key="3">
    <source>
        <dbReference type="SAM" id="MobiDB-lite"/>
    </source>
</evidence>
<dbReference type="EMBL" id="JAGTJS010000004">
    <property type="protein sequence ID" value="KAH7271112.1"/>
    <property type="molecule type" value="Genomic_DNA"/>
</dbReference>
<feature type="region of interest" description="Disordered" evidence="3">
    <location>
        <begin position="49"/>
        <end position="87"/>
    </location>
</feature>
<sequence length="563" mass="63699">MSPSRSKASLACDCCRRRKVKCDASHPCANCRLSHLSCEYTIPQKRRGPRVPNIGRRLGNVPEVERSPVVEEEEEQQPQQPPTNPPAWRDAAVLGRLQNHVTASHRGDPFTLTRLSRIIAEGLSASIKSELPGLSLGNITSHCIDLYMRFTFPTAPLIHEPTVRKDASIFFSDATVDPFETDGEYQQIARMRAFALITSLCAMVASVMPESLLPYRDHLARPFLSASREMLSCFEIHDLDSPTAASLTIRMFQSVAIQHITGKANVAWHIHGHATLIAQRLRLYSERSIEKYDTLEGQLLRLNFWHLYSSDMTAAALRARPFTLHETLFDEALSVKSEGVHNVSLLDPASTLIDATFEPQLLIGFHLIRRISSKASELLFGIRAYQRQRIEASRALLLRQYMEFMSLLDDLPPWLRLSNIFSSLRNSDANAAHEPSFWVQRSTILVSYHCLRLVILQECIESEAYEIAGLDGHSPALLFKKMEMVQDFMRTLEDIPLLYLQVKGEPHVERMRRVGAILLEFIQVVEDEHLQSRAKALLRRLLDTLAKLDSKACEDLCPLGTVE</sequence>
<dbReference type="SMART" id="SM00066">
    <property type="entry name" value="GAL4"/>
    <property type="match status" value="1"/>
</dbReference>
<keyword evidence="6" id="KW-1185">Reference proteome</keyword>
<dbReference type="OrthoDB" id="2283488at2759"/>
<dbReference type="PANTHER" id="PTHR46910">
    <property type="entry name" value="TRANSCRIPTION FACTOR PDR1"/>
    <property type="match status" value="1"/>
</dbReference>
<proteinExistence type="predicted"/>
<evidence type="ECO:0000256" key="1">
    <source>
        <dbReference type="ARBA" id="ARBA00022723"/>
    </source>
</evidence>
<dbReference type="GO" id="GO:0008270">
    <property type="term" value="F:zinc ion binding"/>
    <property type="evidence" value="ECO:0007669"/>
    <property type="project" value="InterPro"/>
</dbReference>